<dbReference type="InterPro" id="IPR052552">
    <property type="entry name" value="YeaO-like"/>
</dbReference>
<accession>A0A455SPN4</accession>
<dbReference type="PANTHER" id="PTHR36849">
    <property type="entry name" value="CYTOPLASMIC PROTEIN-RELATED"/>
    <property type="match status" value="1"/>
</dbReference>
<protein>
    <recommendedName>
        <fullName evidence="2">DUF488 domain-containing protein</fullName>
    </recommendedName>
</protein>
<name>A0A455SPN4_9CHLR</name>
<organism evidence="1">
    <name type="scientific">Thermosporothrix sp. COM3</name>
    <dbReference type="NCBI Taxonomy" id="2490863"/>
    <lineage>
        <taxon>Bacteria</taxon>
        <taxon>Bacillati</taxon>
        <taxon>Chloroflexota</taxon>
        <taxon>Ktedonobacteria</taxon>
        <taxon>Ktedonobacterales</taxon>
        <taxon>Thermosporotrichaceae</taxon>
        <taxon>Thermosporothrix</taxon>
    </lineage>
</organism>
<reference evidence="1" key="1">
    <citation type="submission" date="2018-12" db="EMBL/GenBank/DDBJ databases">
        <title>Novel natural products biosynthetic potential of the class Ktedonobacteria.</title>
        <authorList>
            <person name="Zheng Y."/>
            <person name="Saitou A."/>
            <person name="Wang C.M."/>
            <person name="Toyoda A."/>
            <person name="Minakuchi Y."/>
            <person name="Sekiguchi Y."/>
            <person name="Ueda K."/>
            <person name="Takano H."/>
            <person name="Sakai Y."/>
            <person name="Yokota A."/>
            <person name="Yabe S."/>
        </authorList>
    </citation>
    <scope>NUCLEOTIDE SEQUENCE</scope>
    <source>
        <strain evidence="1">COM3</strain>
    </source>
</reference>
<dbReference type="AlphaFoldDB" id="A0A455SPN4"/>
<dbReference type="Pfam" id="PF22752">
    <property type="entry name" value="DUF488-N3i"/>
    <property type="match status" value="1"/>
</dbReference>
<sequence>MYPIRLKRAYEAPDESDGTRVLVERLWPRGVSKAKAHIDLWLKDIAPSTDLRHWYGHEPEKFPEFRQRYEAELHEGAAHDALNRLREMTQQQPVTLVYATKDAEHSSAAVLYDILQQQQ</sequence>
<dbReference type="PANTHER" id="PTHR36849:SF1">
    <property type="entry name" value="CYTOPLASMIC PROTEIN"/>
    <property type="match status" value="1"/>
</dbReference>
<gene>
    <name evidence="1" type="ORF">KTC_37100</name>
</gene>
<proteinExistence type="predicted"/>
<evidence type="ECO:0008006" key="2">
    <source>
        <dbReference type="Google" id="ProtNLM"/>
    </source>
</evidence>
<evidence type="ECO:0000313" key="1">
    <source>
        <dbReference type="EMBL" id="BBH88959.1"/>
    </source>
</evidence>
<dbReference type="EMBL" id="AP019376">
    <property type="protein sequence ID" value="BBH88959.1"/>
    <property type="molecule type" value="Genomic_DNA"/>
</dbReference>